<feature type="domain" description="SpoVT-AbrB" evidence="2">
    <location>
        <begin position="1"/>
        <end position="45"/>
    </location>
</feature>
<dbReference type="OrthoDB" id="33406at2"/>
<dbReference type="InterPro" id="IPR037914">
    <property type="entry name" value="SpoVT-AbrB_sf"/>
</dbReference>
<dbReference type="Proteomes" id="UP000035268">
    <property type="component" value="Chromosome"/>
</dbReference>
<evidence type="ECO:0000313" key="3">
    <source>
        <dbReference type="EMBL" id="AKJ65137.1"/>
    </source>
</evidence>
<evidence type="ECO:0000313" key="4">
    <source>
        <dbReference type="Proteomes" id="UP000035268"/>
    </source>
</evidence>
<keyword evidence="4" id="KW-1185">Reference proteome</keyword>
<dbReference type="EMBL" id="CP010904">
    <property type="protein sequence ID" value="AKJ65137.1"/>
    <property type="molecule type" value="Genomic_DNA"/>
</dbReference>
<evidence type="ECO:0000256" key="1">
    <source>
        <dbReference type="PROSITE-ProRule" id="PRU01076"/>
    </source>
</evidence>
<proteinExistence type="predicted"/>
<name>A0A0G3EI70_9BACT</name>
<dbReference type="InterPro" id="IPR007159">
    <property type="entry name" value="SpoVT-AbrB_dom"/>
</dbReference>
<dbReference type="AlphaFoldDB" id="A0A0G3EI70"/>
<dbReference type="STRING" id="1307763.L21SP4_01901"/>
<evidence type="ECO:0000259" key="2">
    <source>
        <dbReference type="PROSITE" id="PS51740"/>
    </source>
</evidence>
<dbReference type="Pfam" id="PF04014">
    <property type="entry name" value="MazE_antitoxin"/>
    <property type="match status" value="1"/>
</dbReference>
<accession>A0A0G3EI70</accession>
<dbReference type="SUPFAM" id="SSF89447">
    <property type="entry name" value="AbrB/MazE/MraZ-like"/>
    <property type="match status" value="1"/>
</dbReference>
<protein>
    <submittedName>
        <fullName evidence="3">Antitoxin VapB27</fullName>
    </submittedName>
</protein>
<dbReference type="PROSITE" id="PS51740">
    <property type="entry name" value="SPOVT_ABRB"/>
    <property type="match status" value="1"/>
</dbReference>
<dbReference type="Gene3D" id="2.10.260.10">
    <property type="match status" value="1"/>
</dbReference>
<dbReference type="KEGG" id="vbl:L21SP4_01901"/>
<reference evidence="3 4" key="2">
    <citation type="journal article" date="2016" name="ISME J.">
        <title>Characterization of the first cultured representative of Verrucomicrobia subdivision 5 indicates the proposal of a novel phylum.</title>
        <authorList>
            <person name="Spring S."/>
            <person name="Bunk B."/>
            <person name="Sproer C."/>
            <person name="Schumann P."/>
            <person name="Rohde M."/>
            <person name="Tindall B.J."/>
            <person name="Klenk H.P."/>
        </authorList>
    </citation>
    <scope>NUCLEOTIDE SEQUENCE [LARGE SCALE GENOMIC DNA]</scope>
    <source>
        <strain evidence="3 4">L21-Fru-AB</strain>
    </source>
</reference>
<organism evidence="3 4">
    <name type="scientific">Kiritimatiella glycovorans</name>
    <dbReference type="NCBI Taxonomy" id="1307763"/>
    <lineage>
        <taxon>Bacteria</taxon>
        <taxon>Pseudomonadati</taxon>
        <taxon>Kiritimatiellota</taxon>
        <taxon>Kiritimatiellia</taxon>
        <taxon>Kiritimatiellales</taxon>
        <taxon>Kiritimatiellaceae</taxon>
        <taxon>Kiritimatiella</taxon>
    </lineage>
</organism>
<dbReference type="RefSeq" id="WP_052882400.1">
    <property type="nucleotide sequence ID" value="NZ_CP010904.1"/>
</dbReference>
<gene>
    <name evidence="3" type="ORF">L21SP4_01901</name>
</gene>
<keyword evidence="1" id="KW-0238">DNA-binding</keyword>
<dbReference type="NCBIfam" id="TIGR01439">
    <property type="entry name" value="lp_hng_hel_AbrB"/>
    <property type="match status" value="1"/>
</dbReference>
<dbReference type="SMART" id="SM00966">
    <property type="entry name" value="SpoVT_AbrB"/>
    <property type="match status" value="1"/>
</dbReference>
<dbReference type="GO" id="GO:0003677">
    <property type="term" value="F:DNA binding"/>
    <property type="evidence" value="ECO:0007669"/>
    <property type="project" value="UniProtKB-UniRule"/>
</dbReference>
<reference evidence="4" key="1">
    <citation type="submission" date="2015-02" db="EMBL/GenBank/DDBJ databases">
        <title>Description and complete genome sequence of the first cultured representative of the subdivision 5 of the Verrucomicrobia phylum.</title>
        <authorList>
            <person name="Spring S."/>
            <person name="Bunk B."/>
            <person name="Sproer C."/>
            <person name="Klenk H.-P."/>
        </authorList>
    </citation>
    <scope>NUCLEOTIDE SEQUENCE [LARGE SCALE GENOMIC DNA]</scope>
    <source>
        <strain evidence="4">L21-Fru-AB</strain>
    </source>
</reference>
<sequence>MELVLDRFGRVLLPKSLRRDYNLRPGSRLYVDEESRAIILRPETEEEPLHRENGVLVFAGDACGDLDKALERSRRERMDKTGGRQA</sequence>